<gene>
    <name evidence="1" type="ORF">DNQ45_03240</name>
</gene>
<proteinExistence type="predicted"/>
<protein>
    <submittedName>
        <fullName evidence="1">Uncharacterized protein</fullName>
    </submittedName>
</protein>
<comment type="caution">
    <text evidence="1">The sequence shown here is derived from an EMBL/GenBank/DDBJ whole genome shotgun (WGS) entry which is preliminary data.</text>
</comment>
<sequence length="281" mass="33064">MNNWSPEHTKVIKSWFKIDTYRKFEDLSLIQFYHEIWARKLFFKEYREEFESRALAGYFSKIFSGNPFLIEEGQLGYMTPANKLFQPPHFFLTTLDRLAETSIIAMQRGGFLWHEGDNYSINAELREESLSDIMPDQFTRTIMFEIDLASGTDEEIAESLKAALPQWRKVKGIDENPLESVRFGYGTIKKLISYRVIPMLDILVWAAVKKIRVSDDRLSRLLYTDDDEESEMRQSSQIKDTDRPLALKSCTTDFIRQFHYFMNKNSHLKQMKVSDVMKLSD</sequence>
<dbReference type="InterPro" id="IPR045664">
    <property type="entry name" value="DUF6387"/>
</dbReference>
<evidence type="ECO:0000313" key="2">
    <source>
        <dbReference type="Proteomes" id="UP000249482"/>
    </source>
</evidence>
<dbReference type="EMBL" id="QKWZ01000064">
    <property type="protein sequence ID" value="PZT67660.1"/>
    <property type="molecule type" value="Genomic_DNA"/>
</dbReference>
<evidence type="ECO:0000313" key="1">
    <source>
        <dbReference type="EMBL" id="PZT67660.1"/>
    </source>
</evidence>
<reference evidence="1 2" key="1">
    <citation type="submission" date="2018-06" db="EMBL/GenBank/DDBJ databases">
        <title>Draft genome sequence of mcr-1-harboring Escherichia coli isolated from wound infection of a hospitalized patient, in Bolivia.</title>
        <authorList>
            <person name="Munoz M.E."/>
            <person name="Moura Q."/>
            <person name="Ventura P.R.M."/>
            <person name="Bustos L.R."/>
            <person name="Ovando B.G."/>
            <person name="Terrazas D.I.V."/>
            <person name="Yarhui N.B."/>
            <person name="Cerdeira L."/>
            <person name="Lincopan N."/>
        </authorList>
    </citation>
    <scope>NUCLEOTIDE SEQUENCE [LARGE SCALE GENOMIC DNA]</scope>
    <source>
        <strain evidence="1 2">EcMLT</strain>
    </source>
</reference>
<organism evidence="1 2">
    <name type="scientific">Escherichia coli</name>
    <dbReference type="NCBI Taxonomy" id="562"/>
    <lineage>
        <taxon>Bacteria</taxon>
        <taxon>Pseudomonadati</taxon>
        <taxon>Pseudomonadota</taxon>
        <taxon>Gammaproteobacteria</taxon>
        <taxon>Enterobacterales</taxon>
        <taxon>Enterobacteriaceae</taxon>
        <taxon>Escherichia</taxon>
    </lineage>
</organism>
<accession>A0A2W6Q6I0</accession>
<dbReference type="Proteomes" id="UP000249482">
    <property type="component" value="Unassembled WGS sequence"/>
</dbReference>
<dbReference type="RefSeq" id="WP_001067213.1">
    <property type="nucleotide sequence ID" value="NZ_BDRC01000016.1"/>
</dbReference>
<name>A0A2W6Q6I0_ECOLX</name>
<dbReference type="AlphaFoldDB" id="A0A2W6Q6I0"/>
<dbReference type="Pfam" id="PF19924">
    <property type="entry name" value="DUF6387"/>
    <property type="match status" value="1"/>
</dbReference>